<evidence type="ECO:0000256" key="1">
    <source>
        <dbReference type="ARBA" id="ARBA00022448"/>
    </source>
</evidence>
<evidence type="ECO:0000313" key="8">
    <source>
        <dbReference type="EMBL" id="MCQ8897781.1"/>
    </source>
</evidence>
<dbReference type="InterPro" id="IPR050597">
    <property type="entry name" value="Cytochrome_c_Oxidase_Subunit"/>
</dbReference>
<reference evidence="8 9" key="1">
    <citation type="submission" date="2022-07" db="EMBL/GenBank/DDBJ databases">
        <authorList>
            <person name="Xamxidin M."/>
            <person name="Wu M."/>
        </authorList>
    </citation>
    <scope>NUCLEOTIDE SEQUENCE [LARGE SCALE GENOMIC DNA]</scope>
    <source>
        <strain evidence="8 9">NBRC 111650</strain>
    </source>
</reference>
<evidence type="ECO:0000313" key="9">
    <source>
        <dbReference type="Proteomes" id="UP001204142"/>
    </source>
</evidence>
<keyword evidence="5 6" id="KW-0408">Iron</keyword>
<dbReference type="PANTHER" id="PTHR33751:SF9">
    <property type="entry name" value="CYTOCHROME C4"/>
    <property type="match status" value="1"/>
</dbReference>
<dbReference type="PROSITE" id="PS51007">
    <property type="entry name" value="CYTC"/>
    <property type="match status" value="1"/>
</dbReference>
<evidence type="ECO:0000256" key="6">
    <source>
        <dbReference type="PROSITE-ProRule" id="PRU00433"/>
    </source>
</evidence>
<accession>A0ABT1WJU0</accession>
<name>A0ABT1WJU0_9BURK</name>
<evidence type="ECO:0000256" key="3">
    <source>
        <dbReference type="ARBA" id="ARBA00022723"/>
    </source>
</evidence>
<proteinExistence type="predicted"/>
<dbReference type="InterPro" id="IPR009056">
    <property type="entry name" value="Cyt_c-like_dom"/>
</dbReference>
<keyword evidence="3 6" id="KW-0479">Metal-binding</keyword>
<dbReference type="PANTHER" id="PTHR33751">
    <property type="entry name" value="CBB3-TYPE CYTOCHROME C OXIDASE SUBUNIT FIXP"/>
    <property type="match status" value="1"/>
</dbReference>
<evidence type="ECO:0000259" key="7">
    <source>
        <dbReference type="PROSITE" id="PS51007"/>
    </source>
</evidence>
<dbReference type="SUPFAM" id="SSF46626">
    <property type="entry name" value="Cytochrome c"/>
    <property type="match status" value="1"/>
</dbReference>
<evidence type="ECO:0000256" key="2">
    <source>
        <dbReference type="ARBA" id="ARBA00022617"/>
    </source>
</evidence>
<feature type="domain" description="Cytochrome c" evidence="7">
    <location>
        <begin position="30"/>
        <end position="115"/>
    </location>
</feature>
<dbReference type="InterPro" id="IPR036909">
    <property type="entry name" value="Cyt_c-like_dom_sf"/>
</dbReference>
<keyword evidence="9" id="KW-1185">Reference proteome</keyword>
<evidence type="ECO:0000256" key="4">
    <source>
        <dbReference type="ARBA" id="ARBA00022982"/>
    </source>
</evidence>
<dbReference type="RefSeq" id="WP_256765593.1">
    <property type="nucleotide sequence ID" value="NZ_JANIGO010000007.1"/>
</dbReference>
<protein>
    <submittedName>
        <fullName evidence="8">C-type cytochrome</fullName>
    </submittedName>
</protein>
<dbReference type="Proteomes" id="UP001204142">
    <property type="component" value="Unassembled WGS sequence"/>
</dbReference>
<organism evidence="8 9">
    <name type="scientific">Limnobacter humi</name>
    <dbReference type="NCBI Taxonomy" id="1778671"/>
    <lineage>
        <taxon>Bacteria</taxon>
        <taxon>Pseudomonadati</taxon>
        <taxon>Pseudomonadota</taxon>
        <taxon>Betaproteobacteria</taxon>
        <taxon>Burkholderiales</taxon>
        <taxon>Burkholderiaceae</taxon>
        <taxon>Limnobacter</taxon>
    </lineage>
</organism>
<dbReference type="EMBL" id="JANIGO010000007">
    <property type="protein sequence ID" value="MCQ8897781.1"/>
    <property type="molecule type" value="Genomic_DNA"/>
</dbReference>
<comment type="caution">
    <text evidence="8">The sequence shown here is derived from an EMBL/GenBank/DDBJ whole genome shotgun (WGS) entry which is preliminary data.</text>
</comment>
<keyword evidence="1" id="KW-0813">Transport</keyword>
<dbReference type="Gene3D" id="1.10.760.10">
    <property type="entry name" value="Cytochrome c-like domain"/>
    <property type="match status" value="1"/>
</dbReference>
<evidence type="ECO:0000256" key="5">
    <source>
        <dbReference type="ARBA" id="ARBA00023004"/>
    </source>
</evidence>
<keyword evidence="2 6" id="KW-0349">Heme</keyword>
<gene>
    <name evidence="8" type="ORF">NQT62_15170</name>
</gene>
<dbReference type="Pfam" id="PF00034">
    <property type="entry name" value="Cytochrom_C"/>
    <property type="match status" value="1"/>
</dbReference>
<sequence>MHTLIHTGVRWIGLAGISICLINPATAAKDSAERAQAELRAASLVATCANCHGTNGQGVTGSAVPGLANLSAEYIATNMKWFKTGERPATLMHQLAKGYTDEQIELIATTIANTFGKQN</sequence>
<keyword evidence="4" id="KW-0249">Electron transport</keyword>